<evidence type="ECO:0000313" key="2">
    <source>
        <dbReference type="EMBL" id="CAI2377753.1"/>
    </source>
</evidence>
<keyword evidence="3" id="KW-1185">Reference proteome</keyword>
<accession>A0AAD2D305</accession>
<evidence type="ECO:0000313" key="3">
    <source>
        <dbReference type="Proteomes" id="UP001295684"/>
    </source>
</evidence>
<proteinExistence type="predicted"/>
<organism evidence="2 3">
    <name type="scientific">Euplotes crassus</name>
    <dbReference type="NCBI Taxonomy" id="5936"/>
    <lineage>
        <taxon>Eukaryota</taxon>
        <taxon>Sar</taxon>
        <taxon>Alveolata</taxon>
        <taxon>Ciliophora</taxon>
        <taxon>Intramacronucleata</taxon>
        <taxon>Spirotrichea</taxon>
        <taxon>Hypotrichia</taxon>
        <taxon>Euplotida</taxon>
        <taxon>Euplotidae</taxon>
        <taxon>Moneuplotes</taxon>
    </lineage>
</organism>
<evidence type="ECO:0000256" key="1">
    <source>
        <dbReference type="SAM" id="MobiDB-lite"/>
    </source>
</evidence>
<feature type="region of interest" description="Disordered" evidence="1">
    <location>
        <begin position="231"/>
        <end position="254"/>
    </location>
</feature>
<sequence>MNGLSFTDSSRTSQSFNRGRGGLRWSGEFRTSGSSFSHNKSIQPNFMPERDSLGSIGWGLSSRDDYGGPNKSHSSIKNILRSIKRAPTLVKSTDRFHIKKIDNSHRNSGDIGLIRLPGKFSSKIDRDLKMDYSTFTRMNLSYQKKCMQNIARKVALKTGKKSAAHLSQSSYHEEFPDGNAYPTLKSLIENPEGKTLVGFQKCSRYQKWKNKHAPSCSVLFSKSHLKNTRESRYTKSTYLSRRHNSEKPPVGRKS</sequence>
<dbReference type="AlphaFoldDB" id="A0AAD2D305"/>
<feature type="compositionally biased region" description="Basic residues" evidence="1">
    <location>
        <begin position="240"/>
        <end position="254"/>
    </location>
</feature>
<name>A0AAD2D305_EUPCR</name>
<reference evidence="2" key="1">
    <citation type="submission" date="2023-07" db="EMBL/GenBank/DDBJ databases">
        <authorList>
            <consortium name="AG Swart"/>
            <person name="Singh M."/>
            <person name="Singh A."/>
            <person name="Seah K."/>
            <person name="Emmerich C."/>
        </authorList>
    </citation>
    <scope>NUCLEOTIDE SEQUENCE</scope>
    <source>
        <strain evidence="2">DP1</strain>
    </source>
</reference>
<dbReference type="Proteomes" id="UP001295684">
    <property type="component" value="Unassembled WGS sequence"/>
</dbReference>
<gene>
    <name evidence="2" type="ORF">ECRASSUSDP1_LOCUS19142</name>
</gene>
<comment type="caution">
    <text evidence="2">The sequence shown here is derived from an EMBL/GenBank/DDBJ whole genome shotgun (WGS) entry which is preliminary data.</text>
</comment>
<protein>
    <submittedName>
        <fullName evidence="2">Uncharacterized protein</fullName>
    </submittedName>
</protein>
<dbReference type="EMBL" id="CAMPGE010019419">
    <property type="protein sequence ID" value="CAI2377753.1"/>
    <property type="molecule type" value="Genomic_DNA"/>
</dbReference>
<feature type="compositionally biased region" description="Polar residues" evidence="1">
    <location>
        <begin position="1"/>
        <end position="17"/>
    </location>
</feature>
<feature type="region of interest" description="Disordered" evidence="1">
    <location>
        <begin position="1"/>
        <end position="24"/>
    </location>
</feature>